<evidence type="ECO:0000259" key="1">
    <source>
        <dbReference type="Pfam" id="PF07883"/>
    </source>
</evidence>
<name>A0A511X643_9PROT</name>
<dbReference type="Proteomes" id="UP000321635">
    <property type="component" value="Unassembled WGS sequence"/>
</dbReference>
<dbReference type="SUPFAM" id="SSF51182">
    <property type="entry name" value="RmlC-like cupins"/>
    <property type="match status" value="1"/>
</dbReference>
<proteinExistence type="predicted"/>
<gene>
    <name evidence="2" type="ORF">ANI02nite_03010</name>
</gene>
<dbReference type="InterPro" id="IPR013096">
    <property type="entry name" value="Cupin_2"/>
</dbReference>
<keyword evidence="3" id="KW-1185">Reference proteome</keyword>
<dbReference type="InterPro" id="IPR011051">
    <property type="entry name" value="RmlC_Cupin_sf"/>
</dbReference>
<accession>A0A511X643</accession>
<protein>
    <recommendedName>
        <fullName evidence="1">Cupin type-2 domain-containing protein</fullName>
    </recommendedName>
</protein>
<organism evidence="2 3">
    <name type="scientific">Acetobacter nitrogenifigens DSM 23921 = NBRC 105050</name>
    <dbReference type="NCBI Taxonomy" id="1120919"/>
    <lineage>
        <taxon>Bacteria</taxon>
        <taxon>Pseudomonadati</taxon>
        <taxon>Pseudomonadota</taxon>
        <taxon>Alphaproteobacteria</taxon>
        <taxon>Acetobacterales</taxon>
        <taxon>Acetobacteraceae</taxon>
        <taxon>Acetobacter</taxon>
    </lineage>
</organism>
<sequence length="144" mass="16010">MTTDQHSSLKGVKGDRFDLNAIASSFPDAADTMLLDTYLTDTPSRSIRVFRVYRGVPAHYHTQCDEILHVLSGEGTFWIDDPATEAAFAPGHLLVFPRRAVHALPRILRSPVVFLAIDTPRREQDDVTFVNQEDGASKQFIAGI</sequence>
<dbReference type="STRING" id="1120919.GCA_000429165_00303"/>
<comment type="caution">
    <text evidence="2">The sequence shown here is derived from an EMBL/GenBank/DDBJ whole genome shotgun (WGS) entry which is preliminary data.</text>
</comment>
<dbReference type="AlphaFoldDB" id="A0A511X643"/>
<evidence type="ECO:0000313" key="2">
    <source>
        <dbReference type="EMBL" id="GEN58417.1"/>
    </source>
</evidence>
<reference evidence="2 3" key="1">
    <citation type="submission" date="2019-07" db="EMBL/GenBank/DDBJ databases">
        <title>Whole genome shotgun sequence of Acetobacter nitrogenifigens NBRC 105050.</title>
        <authorList>
            <person name="Hosoyama A."/>
            <person name="Uohara A."/>
            <person name="Ohji S."/>
            <person name="Ichikawa N."/>
        </authorList>
    </citation>
    <scope>NUCLEOTIDE SEQUENCE [LARGE SCALE GENOMIC DNA]</scope>
    <source>
        <strain evidence="2 3">NBRC 105050</strain>
    </source>
</reference>
<dbReference type="RefSeq" id="WP_051291799.1">
    <property type="nucleotide sequence ID" value="NZ_AUBI01000001.1"/>
</dbReference>
<dbReference type="Pfam" id="PF07883">
    <property type="entry name" value="Cupin_2"/>
    <property type="match status" value="1"/>
</dbReference>
<dbReference type="EMBL" id="BJYF01000001">
    <property type="protein sequence ID" value="GEN58417.1"/>
    <property type="molecule type" value="Genomic_DNA"/>
</dbReference>
<evidence type="ECO:0000313" key="3">
    <source>
        <dbReference type="Proteomes" id="UP000321635"/>
    </source>
</evidence>
<dbReference type="Gene3D" id="2.60.120.10">
    <property type="entry name" value="Jelly Rolls"/>
    <property type="match status" value="1"/>
</dbReference>
<feature type="domain" description="Cupin type-2" evidence="1">
    <location>
        <begin position="56"/>
        <end position="117"/>
    </location>
</feature>
<dbReference type="InterPro" id="IPR014710">
    <property type="entry name" value="RmlC-like_jellyroll"/>
</dbReference>